<proteinExistence type="predicted"/>
<protein>
    <submittedName>
        <fullName evidence="4">Ovule protein</fullName>
    </submittedName>
</protein>
<gene>
    <name evidence="2" type="ORF">NBR_LOCUS10449</name>
</gene>
<name>A0A0N4Y3P4_NIPBR</name>
<keyword evidence="3" id="KW-1185">Reference proteome</keyword>
<reference evidence="4" key="1">
    <citation type="submission" date="2017-02" db="UniProtKB">
        <authorList>
            <consortium name="WormBaseParasite"/>
        </authorList>
    </citation>
    <scope>IDENTIFICATION</scope>
</reference>
<dbReference type="Proteomes" id="UP000271162">
    <property type="component" value="Unassembled WGS sequence"/>
</dbReference>
<accession>A0A0N4Y3P4</accession>
<sequence length="128" mass="13895">MVTQINSNSTLPDPLRSRIFQHDFLHDEFHGDLPTKPQWTWDTSSEPNESNSHLLHVITSSSSSSTFITFFTDTSSFPPQGIIPANIGVGDPSRLSVCEQGSPPMSPSPHRPVAISLSPKHGFAPASS</sequence>
<reference evidence="2 3" key="2">
    <citation type="submission" date="2018-11" db="EMBL/GenBank/DDBJ databases">
        <authorList>
            <consortium name="Pathogen Informatics"/>
        </authorList>
    </citation>
    <scope>NUCLEOTIDE SEQUENCE [LARGE SCALE GENOMIC DNA]</scope>
</reference>
<organism evidence="4">
    <name type="scientific">Nippostrongylus brasiliensis</name>
    <name type="common">Rat hookworm</name>
    <dbReference type="NCBI Taxonomy" id="27835"/>
    <lineage>
        <taxon>Eukaryota</taxon>
        <taxon>Metazoa</taxon>
        <taxon>Ecdysozoa</taxon>
        <taxon>Nematoda</taxon>
        <taxon>Chromadorea</taxon>
        <taxon>Rhabditida</taxon>
        <taxon>Rhabditina</taxon>
        <taxon>Rhabditomorpha</taxon>
        <taxon>Strongyloidea</taxon>
        <taxon>Heligmosomidae</taxon>
        <taxon>Nippostrongylus</taxon>
    </lineage>
</organism>
<evidence type="ECO:0000256" key="1">
    <source>
        <dbReference type="SAM" id="MobiDB-lite"/>
    </source>
</evidence>
<feature type="region of interest" description="Disordered" evidence="1">
    <location>
        <begin position="98"/>
        <end position="128"/>
    </location>
</feature>
<dbReference type="WBParaSite" id="NBR_0001044801-mRNA-1">
    <property type="protein sequence ID" value="NBR_0001044801-mRNA-1"/>
    <property type="gene ID" value="NBR_0001044801"/>
</dbReference>
<dbReference type="EMBL" id="UYSL01020319">
    <property type="protein sequence ID" value="VDL74038.1"/>
    <property type="molecule type" value="Genomic_DNA"/>
</dbReference>
<evidence type="ECO:0000313" key="2">
    <source>
        <dbReference type="EMBL" id="VDL74038.1"/>
    </source>
</evidence>
<evidence type="ECO:0000313" key="3">
    <source>
        <dbReference type="Proteomes" id="UP000271162"/>
    </source>
</evidence>
<evidence type="ECO:0000313" key="4">
    <source>
        <dbReference type="WBParaSite" id="NBR_0001044801-mRNA-1"/>
    </source>
</evidence>
<dbReference type="AlphaFoldDB" id="A0A0N4Y3P4"/>